<dbReference type="SUPFAM" id="SSF46785">
    <property type="entry name" value="Winged helix' DNA-binding domain"/>
    <property type="match status" value="1"/>
</dbReference>
<dbReference type="InterPro" id="IPR036527">
    <property type="entry name" value="SCP2_sterol-bd_dom_sf"/>
</dbReference>
<keyword evidence="6" id="KW-1185">Reference proteome</keyword>
<evidence type="ECO:0000313" key="5">
    <source>
        <dbReference type="EMBL" id="GIG15657.1"/>
    </source>
</evidence>
<evidence type="ECO:0000313" key="6">
    <source>
        <dbReference type="Proteomes" id="UP000660339"/>
    </source>
</evidence>
<comment type="caution">
    <text evidence="5">The sequence shown here is derived from an EMBL/GenBank/DDBJ whole genome shotgun (WGS) entry which is preliminary data.</text>
</comment>
<name>A0A8J3L774_9ACTN</name>
<evidence type="ECO:0000256" key="3">
    <source>
        <dbReference type="ARBA" id="ARBA00023163"/>
    </source>
</evidence>
<reference evidence="5" key="1">
    <citation type="submission" date="2021-01" db="EMBL/GenBank/DDBJ databases">
        <title>Whole genome shotgun sequence of Catellatospora methionotrophica NBRC 14553.</title>
        <authorList>
            <person name="Komaki H."/>
            <person name="Tamura T."/>
        </authorList>
    </citation>
    <scope>NUCLEOTIDE SEQUENCE</scope>
    <source>
        <strain evidence="5">NBRC 14553</strain>
    </source>
</reference>
<sequence>MSKRMYGQVCPIARSLDVLGERWTLLIVRELLLGPRRFKELLTLLPAMGTNRLAERLQLLERSGVVHRRALPGASDVRAYALTAYGERLRPLLIQLAAWGSELPLDDEIDPGTVRAELIALHLAEQCPPDAAHGPHETYQFQVGDEVFHVSTDDAGVHARSGPAPAPAALVATCDLATFDALTRGTVTPAEAVSSGALTTTGNTGALTRAFEILRHRTPATTA</sequence>
<keyword evidence="1" id="KW-0805">Transcription regulation</keyword>
<evidence type="ECO:0000256" key="1">
    <source>
        <dbReference type="ARBA" id="ARBA00023015"/>
    </source>
</evidence>
<evidence type="ECO:0000259" key="4">
    <source>
        <dbReference type="PROSITE" id="PS51118"/>
    </source>
</evidence>
<dbReference type="Gene3D" id="1.10.10.10">
    <property type="entry name" value="Winged helix-like DNA-binding domain superfamily/Winged helix DNA-binding domain"/>
    <property type="match status" value="1"/>
</dbReference>
<dbReference type="AlphaFoldDB" id="A0A8J3L774"/>
<dbReference type="SUPFAM" id="SSF55718">
    <property type="entry name" value="SCP-like"/>
    <property type="match status" value="1"/>
</dbReference>
<dbReference type="PANTHER" id="PTHR33204:SF18">
    <property type="entry name" value="TRANSCRIPTIONAL REGULATORY PROTEIN"/>
    <property type="match status" value="1"/>
</dbReference>
<dbReference type="Gene3D" id="3.30.1050.10">
    <property type="entry name" value="SCP2 sterol-binding domain"/>
    <property type="match status" value="1"/>
</dbReference>
<feature type="domain" description="HTH hxlR-type" evidence="4">
    <location>
        <begin position="10"/>
        <end position="108"/>
    </location>
</feature>
<gene>
    <name evidence="5" type="ORF">Cme02nite_39890</name>
</gene>
<evidence type="ECO:0000256" key="2">
    <source>
        <dbReference type="ARBA" id="ARBA00023125"/>
    </source>
</evidence>
<dbReference type="Proteomes" id="UP000660339">
    <property type="component" value="Unassembled WGS sequence"/>
</dbReference>
<dbReference type="EMBL" id="BONJ01000022">
    <property type="protein sequence ID" value="GIG15657.1"/>
    <property type="molecule type" value="Genomic_DNA"/>
</dbReference>
<dbReference type="InterPro" id="IPR036388">
    <property type="entry name" value="WH-like_DNA-bd_sf"/>
</dbReference>
<keyword evidence="2" id="KW-0238">DNA-binding</keyword>
<accession>A0A8J3L774</accession>
<keyword evidence="3" id="KW-0804">Transcription</keyword>
<proteinExistence type="predicted"/>
<dbReference type="RefSeq" id="WP_166384047.1">
    <property type="nucleotide sequence ID" value="NZ_BAAATT010000006.1"/>
</dbReference>
<organism evidence="5 6">
    <name type="scientific">Catellatospora methionotrophica</name>
    <dbReference type="NCBI Taxonomy" id="121620"/>
    <lineage>
        <taxon>Bacteria</taxon>
        <taxon>Bacillati</taxon>
        <taxon>Actinomycetota</taxon>
        <taxon>Actinomycetes</taxon>
        <taxon>Micromonosporales</taxon>
        <taxon>Micromonosporaceae</taxon>
        <taxon>Catellatospora</taxon>
    </lineage>
</organism>
<dbReference type="Pfam" id="PF01638">
    <property type="entry name" value="HxlR"/>
    <property type="match status" value="1"/>
</dbReference>
<dbReference type="PANTHER" id="PTHR33204">
    <property type="entry name" value="TRANSCRIPTIONAL REGULATOR, MARR FAMILY"/>
    <property type="match status" value="1"/>
</dbReference>
<dbReference type="InterPro" id="IPR036390">
    <property type="entry name" value="WH_DNA-bd_sf"/>
</dbReference>
<dbReference type="GO" id="GO:0003677">
    <property type="term" value="F:DNA binding"/>
    <property type="evidence" value="ECO:0007669"/>
    <property type="project" value="UniProtKB-KW"/>
</dbReference>
<dbReference type="InterPro" id="IPR002577">
    <property type="entry name" value="HTH_HxlR"/>
</dbReference>
<dbReference type="PROSITE" id="PS51118">
    <property type="entry name" value="HTH_HXLR"/>
    <property type="match status" value="1"/>
</dbReference>
<protein>
    <submittedName>
        <fullName evidence="5">HxlR family transcriptional regulator</fullName>
    </submittedName>
</protein>